<dbReference type="Proteomes" id="UP001500556">
    <property type="component" value="Unassembled WGS sequence"/>
</dbReference>
<keyword evidence="3" id="KW-1185">Reference proteome</keyword>
<protein>
    <recommendedName>
        <fullName evidence="1">G domain-containing protein</fullName>
    </recommendedName>
</protein>
<dbReference type="SUPFAM" id="SSF52540">
    <property type="entry name" value="P-loop containing nucleoside triphosphate hydrolases"/>
    <property type="match status" value="1"/>
</dbReference>
<sequence>MKTLLVHRLPERSQQLAATAKDLLRSGPDTVRMLADDLDGSPTGPTRLVFTGQYNAGKSTLIQALTGREDIRIDSNVATTEATEYRWGAVVLTDTPGVQSGHREHDEVAEAALRQSDLVVFVVTVDLFDDAGVRHLDRVAHELGKRRSMVVVINKIGTLDADPRLRRTAVLDALGPGMEVPIVLTDAKDHLDAAETSDPDDAADLLESGNIAELERALNSLIARAGQEGRLRRPFDEIIAVCAQALELLTDDPADAVARNVINRERRLVTGSRRRLERAFDGRMLEFKRSMADLGEELADALDRLDGLGDSERDSQVDSAEQRFREEAGALTQTLVSQLRHDVEREATLGAQEMAELAGSPQVELLVSDGLADRMAVQPGTSHIDPQRNRPSAFADTLRNVGQGAGDLSAWWGKGQKISEFAGSNGHKLVYDLGKFLGKDFKPWEAVRYAKGVGQAAQIVNKAMPYVAVGVDVLVAVQADRAELAFLRQQQSRRRSIAARVRRSATEVEGEVRARMDSAVADFYGQALKGIEEQQTALDAVLGGRADLHEALAAVAREAAMELALLEGAASTESPGRIDAVQVLGHVDEVGRDHL</sequence>
<dbReference type="InterPro" id="IPR006073">
    <property type="entry name" value="GTP-bd"/>
</dbReference>
<evidence type="ECO:0000313" key="3">
    <source>
        <dbReference type="Proteomes" id="UP001500556"/>
    </source>
</evidence>
<comment type="caution">
    <text evidence="2">The sequence shown here is derived from an EMBL/GenBank/DDBJ whole genome shotgun (WGS) entry which is preliminary data.</text>
</comment>
<evidence type="ECO:0000259" key="1">
    <source>
        <dbReference type="Pfam" id="PF01926"/>
    </source>
</evidence>
<proteinExistence type="predicted"/>
<reference evidence="3" key="1">
    <citation type="journal article" date="2019" name="Int. J. Syst. Evol. Microbiol.">
        <title>The Global Catalogue of Microorganisms (GCM) 10K type strain sequencing project: providing services to taxonomists for standard genome sequencing and annotation.</title>
        <authorList>
            <consortium name="The Broad Institute Genomics Platform"/>
            <consortium name="The Broad Institute Genome Sequencing Center for Infectious Disease"/>
            <person name="Wu L."/>
            <person name="Ma J."/>
        </authorList>
    </citation>
    <scope>NUCLEOTIDE SEQUENCE [LARGE SCALE GENOMIC DNA]</scope>
    <source>
        <strain evidence="3">JCM 18961</strain>
    </source>
</reference>
<name>A0ABP8Y7H9_9MICO</name>
<dbReference type="PANTHER" id="PTHR42714">
    <property type="entry name" value="TRNA MODIFICATION GTPASE GTPBP3"/>
    <property type="match status" value="1"/>
</dbReference>
<dbReference type="InterPro" id="IPR027417">
    <property type="entry name" value="P-loop_NTPase"/>
</dbReference>
<feature type="domain" description="G" evidence="1">
    <location>
        <begin position="48"/>
        <end position="155"/>
    </location>
</feature>
<dbReference type="RefSeq" id="WP_345503005.1">
    <property type="nucleotide sequence ID" value="NZ_BAABLO010000005.1"/>
</dbReference>
<gene>
    <name evidence="2" type="ORF">GCM10025782_20470</name>
</gene>
<organism evidence="2 3">
    <name type="scientific">Pedococcus ginsenosidimutans</name>
    <dbReference type="NCBI Taxonomy" id="490570"/>
    <lineage>
        <taxon>Bacteria</taxon>
        <taxon>Bacillati</taxon>
        <taxon>Actinomycetota</taxon>
        <taxon>Actinomycetes</taxon>
        <taxon>Micrococcales</taxon>
        <taxon>Intrasporangiaceae</taxon>
        <taxon>Pedococcus</taxon>
    </lineage>
</organism>
<evidence type="ECO:0000313" key="2">
    <source>
        <dbReference type="EMBL" id="GAA4722413.1"/>
    </source>
</evidence>
<dbReference type="PANTHER" id="PTHR42714:SF2">
    <property type="entry name" value="TRNA MODIFICATION GTPASE GTPBP3, MITOCHONDRIAL"/>
    <property type="match status" value="1"/>
</dbReference>
<dbReference type="EMBL" id="BAABLO010000005">
    <property type="protein sequence ID" value="GAA4722413.1"/>
    <property type="molecule type" value="Genomic_DNA"/>
</dbReference>
<accession>A0ABP8Y7H9</accession>
<dbReference type="Pfam" id="PF01926">
    <property type="entry name" value="MMR_HSR1"/>
    <property type="match status" value="1"/>
</dbReference>
<dbReference type="Gene3D" id="3.40.50.300">
    <property type="entry name" value="P-loop containing nucleotide triphosphate hydrolases"/>
    <property type="match status" value="1"/>
</dbReference>